<dbReference type="PANTHER" id="PTHR33507:SF3">
    <property type="entry name" value="INNER MEMBRANE PROTEIN YBBJ"/>
    <property type="match status" value="1"/>
</dbReference>
<keyword evidence="2 5" id="KW-0812">Transmembrane</keyword>
<feature type="domain" description="NfeD integral membrane" evidence="7">
    <location>
        <begin position="235"/>
        <end position="348"/>
    </location>
</feature>
<keyword evidence="3 5" id="KW-1133">Transmembrane helix</keyword>
<gene>
    <name evidence="9" type="ORF">ACFOZY_11675</name>
</gene>
<evidence type="ECO:0000259" key="7">
    <source>
        <dbReference type="Pfam" id="PF24961"/>
    </source>
</evidence>
<feature type="transmembrane region" description="Helical" evidence="5">
    <location>
        <begin position="229"/>
        <end position="249"/>
    </location>
</feature>
<reference evidence="10" key="1">
    <citation type="journal article" date="2019" name="Int. J. Syst. Evol. Microbiol.">
        <title>The Global Catalogue of Microorganisms (GCM) 10K type strain sequencing project: providing services to taxonomists for standard genome sequencing and annotation.</title>
        <authorList>
            <consortium name="The Broad Institute Genomics Platform"/>
            <consortium name="The Broad Institute Genome Sequencing Center for Infectious Disease"/>
            <person name="Wu L."/>
            <person name="Ma J."/>
        </authorList>
    </citation>
    <scope>NUCLEOTIDE SEQUENCE [LARGE SCALE GENOMIC DNA]</scope>
    <source>
        <strain evidence="10">CCUG 59778</strain>
    </source>
</reference>
<feature type="transmembrane region" description="Helical" evidence="5">
    <location>
        <begin position="285"/>
        <end position="301"/>
    </location>
</feature>
<protein>
    <submittedName>
        <fullName evidence="9">Nodulation protein NfeD</fullName>
    </submittedName>
</protein>
<evidence type="ECO:0000313" key="10">
    <source>
        <dbReference type="Proteomes" id="UP001595817"/>
    </source>
</evidence>
<dbReference type="InterPro" id="IPR056739">
    <property type="entry name" value="NfeD_membrane"/>
</dbReference>
<proteinExistence type="predicted"/>
<comment type="caution">
    <text evidence="9">The sequence shown here is derived from an EMBL/GenBank/DDBJ whole genome shotgun (WGS) entry which is preliminary data.</text>
</comment>
<dbReference type="Pfam" id="PF25145">
    <property type="entry name" value="NfeD1b_N"/>
    <property type="match status" value="1"/>
</dbReference>
<dbReference type="Pfam" id="PF01957">
    <property type="entry name" value="NfeD"/>
    <property type="match status" value="1"/>
</dbReference>
<dbReference type="PANTHER" id="PTHR33507">
    <property type="entry name" value="INNER MEMBRANE PROTEIN YBBJ"/>
    <property type="match status" value="1"/>
</dbReference>
<sequence length="437" mass="46133">MALKINALKLLPVFLLSLLFFLPITVMADEVYHIPIEEEVEKGLSAYLDRALDEAEENGADAVIFEIHTPGGFVNAAGDIGKRIQNSPLKTIAYINREAHSAGAYIALHADEIYFAPGATMGSAAVIDQAGNAADEKATSAWLAQMASAAESTNREPIYAKAMADKNIDLPDFGAPKGSLLTLSASDALKVGYSNGTAASINEVMEMAGLANADLIPVEMTIAEKIARFITNPVVVPILLSIASLGLIVELYSPGFGIPGLMGISALILFFYGHMVAGLAGHESIILFVVGVILVVAEIFLPGGIAGLLGFGAIIGSIILAGGNMLYMTISVVIALLVAIIGMVILVKIFGKKMHLLNRLILKDATNTESGYVSNVNRLDLLGKTGISLTPLRPSGTIIVEEERIDAVTEGSYLDSNTAVKVVKVEGSRIVVRKMLD</sequence>
<feature type="domain" description="NfeD-like C-terminal" evidence="6">
    <location>
        <begin position="380"/>
        <end position="434"/>
    </location>
</feature>
<dbReference type="SUPFAM" id="SSF52096">
    <property type="entry name" value="ClpP/crotonase"/>
    <property type="match status" value="1"/>
</dbReference>
<feature type="transmembrane region" description="Helical" evidence="5">
    <location>
        <begin position="256"/>
        <end position="273"/>
    </location>
</feature>
<dbReference type="RefSeq" id="WP_378155619.1">
    <property type="nucleotide sequence ID" value="NZ_JBHSEC010000019.1"/>
</dbReference>
<dbReference type="InterPro" id="IPR052165">
    <property type="entry name" value="Membrane_assoc_protease"/>
</dbReference>
<accession>A0ABV8X579</accession>
<feature type="transmembrane region" description="Helical" evidence="5">
    <location>
        <begin position="333"/>
        <end position="351"/>
    </location>
</feature>
<dbReference type="Gene3D" id="2.40.50.140">
    <property type="entry name" value="Nucleic acid-binding proteins"/>
    <property type="match status" value="1"/>
</dbReference>
<keyword evidence="4 5" id="KW-0472">Membrane</keyword>
<dbReference type="InterPro" id="IPR056738">
    <property type="entry name" value="NfeD1b_N"/>
</dbReference>
<feature type="domain" description="NfeD1b N-terminal" evidence="8">
    <location>
        <begin position="30"/>
        <end position="215"/>
    </location>
</feature>
<evidence type="ECO:0000256" key="4">
    <source>
        <dbReference type="ARBA" id="ARBA00023136"/>
    </source>
</evidence>
<evidence type="ECO:0000256" key="3">
    <source>
        <dbReference type="ARBA" id="ARBA00022989"/>
    </source>
</evidence>
<evidence type="ECO:0000256" key="1">
    <source>
        <dbReference type="ARBA" id="ARBA00004141"/>
    </source>
</evidence>
<evidence type="ECO:0000259" key="6">
    <source>
        <dbReference type="Pfam" id="PF01957"/>
    </source>
</evidence>
<dbReference type="InterPro" id="IPR012340">
    <property type="entry name" value="NA-bd_OB-fold"/>
</dbReference>
<dbReference type="InterPro" id="IPR029045">
    <property type="entry name" value="ClpP/crotonase-like_dom_sf"/>
</dbReference>
<dbReference type="Proteomes" id="UP001595817">
    <property type="component" value="Unassembled WGS sequence"/>
</dbReference>
<name>A0ABV8X579_9LACT</name>
<dbReference type="Gene3D" id="3.90.226.10">
    <property type="entry name" value="2-enoyl-CoA Hydratase, Chain A, domain 1"/>
    <property type="match status" value="1"/>
</dbReference>
<organism evidence="9 10">
    <name type="scientific">Chungangia koreensis</name>
    <dbReference type="NCBI Taxonomy" id="752657"/>
    <lineage>
        <taxon>Bacteria</taxon>
        <taxon>Bacillati</taxon>
        <taxon>Bacillota</taxon>
        <taxon>Bacilli</taxon>
        <taxon>Lactobacillales</taxon>
        <taxon>Chungangia</taxon>
    </lineage>
</organism>
<dbReference type="Pfam" id="PF24961">
    <property type="entry name" value="NfeD_membrane"/>
    <property type="match status" value="1"/>
</dbReference>
<dbReference type="EMBL" id="JBHSEC010000019">
    <property type="protein sequence ID" value="MFC4411077.1"/>
    <property type="molecule type" value="Genomic_DNA"/>
</dbReference>
<evidence type="ECO:0000256" key="2">
    <source>
        <dbReference type="ARBA" id="ARBA00022692"/>
    </source>
</evidence>
<comment type="subcellular location">
    <subcellularLocation>
        <location evidence="1">Membrane</location>
        <topology evidence="1">Multi-pass membrane protein</topology>
    </subcellularLocation>
</comment>
<keyword evidence="10" id="KW-1185">Reference proteome</keyword>
<evidence type="ECO:0000259" key="8">
    <source>
        <dbReference type="Pfam" id="PF25145"/>
    </source>
</evidence>
<dbReference type="InterPro" id="IPR002810">
    <property type="entry name" value="NfeD-like_C"/>
</dbReference>
<evidence type="ECO:0000256" key="5">
    <source>
        <dbReference type="SAM" id="Phobius"/>
    </source>
</evidence>
<dbReference type="CDD" id="cd07021">
    <property type="entry name" value="Clp_protease_NfeD_like"/>
    <property type="match status" value="1"/>
</dbReference>
<evidence type="ECO:0000313" key="9">
    <source>
        <dbReference type="EMBL" id="MFC4411077.1"/>
    </source>
</evidence>